<evidence type="ECO:0000256" key="12">
    <source>
        <dbReference type="SAM" id="MobiDB-lite"/>
    </source>
</evidence>
<gene>
    <name evidence="16" type="primary">RBAM_037320</name>
    <name evidence="16" type="ORF">NCTC10327_00440</name>
</gene>
<dbReference type="PRINTS" id="PR00344">
    <property type="entry name" value="BCTRLSENSOR"/>
</dbReference>
<dbReference type="SUPFAM" id="SSF158472">
    <property type="entry name" value="HAMP domain-like"/>
    <property type="match status" value="1"/>
</dbReference>
<dbReference type="PANTHER" id="PTHR45436">
    <property type="entry name" value="SENSOR HISTIDINE KINASE YKOH"/>
    <property type="match status" value="1"/>
</dbReference>
<dbReference type="Gene3D" id="3.30.565.10">
    <property type="entry name" value="Histidine kinase-like ATPase, C-terminal domain"/>
    <property type="match status" value="1"/>
</dbReference>
<keyword evidence="11 13" id="KW-0472">Membrane</keyword>
<dbReference type="Pfam" id="PF00512">
    <property type="entry name" value="HisKA"/>
    <property type="match status" value="1"/>
</dbReference>
<dbReference type="EMBL" id="UYIO01000001">
    <property type="protein sequence ID" value="VDG75753.1"/>
    <property type="molecule type" value="Genomic_DNA"/>
</dbReference>
<proteinExistence type="predicted"/>
<dbReference type="InterPro" id="IPR050428">
    <property type="entry name" value="TCS_sensor_his_kinase"/>
</dbReference>
<feature type="transmembrane region" description="Helical" evidence="13">
    <location>
        <begin position="51"/>
        <end position="73"/>
    </location>
</feature>
<dbReference type="InterPro" id="IPR036890">
    <property type="entry name" value="HATPase_C_sf"/>
</dbReference>
<dbReference type="InterPro" id="IPR005467">
    <property type="entry name" value="His_kinase_dom"/>
</dbReference>
<sequence length="553" mass="59851">MRQSATQETPQQQAHTFRTSPQAGTKQRRGRENRRQKAASTIPHRSLTKQLVAVFVVIIGAAILFLGIATTTLMRQYMLSSTDADLRNSGYSVADRLLNDIENQRQIEGQTPYSFSNYYIYLSFGASPDVAVEPIEIRPSTSLRYGIPGNPEGIIKQALRGGEDAKVNRDPFTVAGENGRQKWRALVLDVKDEGGQVLGYAIIAQPLAPIMFTVTRLALIFGLLGVATMLAGTLAVSATISRTLRSLRDIERATQAIAAGDLTKRVPHDDDADEVGSLATSINTMLTQIEDAFADKERSEAQMRQFASDASHELRTPLATVKGYTELYRMNGVPEDKVADCMGRIESEASRMSELVEDLLQLTRMDEGRPLELESLSLTDIAEDSLYDLEARAPQRHSQLIGLQSPEPPNVIITADHNKVTQVIANLLSNVLAHTPEETPVELAVGIDNGWGIIEVRDHGPGISPEDSEKIFQRFYRTDTSRSRASGGSGLGLAIVAAIMGAHGGSAHAFETPGGGLTVQLAFPGASSDEIAMRAAGLLSPEESPAPAQSAEH</sequence>
<dbReference type="FunFam" id="1.10.287.130:FF:000001">
    <property type="entry name" value="Two-component sensor histidine kinase"/>
    <property type="match status" value="1"/>
</dbReference>
<dbReference type="EC" id="2.7.13.3" evidence="4"/>
<keyword evidence="5" id="KW-0597">Phosphoprotein</keyword>
<evidence type="ECO:0000256" key="5">
    <source>
        <dbReference type="ARBA" id="ARBA00022553"/>
    </source>
</evidence>
<dbReference type="SMART" id="SM00387">
    <property type="entry name" value="HATPase_c"/>
    <property type="match status" value="1"/>
</dbReference>
<dbReference type="GO" id="GO:0005509">
    <property type="term" value="F:calcium ion binding"/>
    <property type="evidence" value="ECO:0007669"/>
    <property type="project" value="UniProtKB-ARBA"/>
</dbReference>
<feature type="domain" description="Histidine kinase" evidence="14">
    <location>
        <begin position="309"/>
        <end position="527"/>
    </location>
</feature>
<dbReference type="CDD" id="cd06225">
    <property type="entry name" value="HAMP"/>
    <property type="match status" value="1"/>
</dbReference>
<dbReference type="OrthoDB" id="9786919at2"/>
<evidence type="ECO:0000256" key="8">
    <source>
        <dbReference type="ARBA" id="ARBA00022777"/>
    </source>
</evidence>
<evidence type="ECO:0000256" key="9">
    <source>
        <dbReference type="ARBA" id="ARBA00022989"/>
    </source>
</evidence>
<dbReference type="InterPro" id="IPR003594">
    <property type="entry name" value="HATPase_dom"/>
</dbReference>
<feature type="compositionally biased region" description="Basic residues" evidence="12">
    <location>
        <begin position="26"/>
        <end position="37"/>
    </location>
</feature>
<dbReference type="GO" id="GO:0005886">
    <property type="term" value="C:plasma membrane"/>
    <property type="evidence" value="ECO:0007669"/>
    <property type="project" value="UniProtKB-SubCell"/>
</dbReference>
<dbReference type="PROSITE" id="PS50109">
    <property type="entry name" value="HIS_KIN"/>
    <property type="match status" value="1"/>
</dbReference>
<evidence type="ECO:0000313" key="16">
    <source>
        <dbReference type="EMBL" id="VDG75753.1"/>
    </source>
</evidence>
<evidence type="ECO:0000256" key="11">
    <source>
        <dbReference type="ARBA" id="ARBA00023136"/>
    </source>
</evidence>
<evidence type="ECO:0000256" key="3">
    <source>
        <dbReference type="ARBA" id="ARBA00004236"/>
    </source>
</evidence>
<dbReference type="SMART" id="SM00304">
    <property type="entry name" value="HAMP"/>
    <property type="match status" value="1"/>
</dbReference>
<evidence type="ECO:0000259" key="14">
    <source>
        <dbReference type="PROSITE" id="PS50109"/>
    </source>
</evidence>
<evidence type="ECO:0000256" key="6">
    <source>
        <dbReference type="ARBA" id="ARBA00022679"/>
    </source>
</evidence>
<dbReference type="Pfam" id="PF00672">
    <property type="entry name" value="HAMP"/>
    <property type="match status" value="1"/>
</dbReference>
<dbReference type="AlphaFoldDB" id="A0A7Z9C8Z6"/>
<keyword evidence="7 13" id="KW-0812">Transmembrane</keyword>
<organism evidence="16 17">
    <name type="scientific">Actinobaculum suis</name>
    <dbReference type="NCBI Taxonomy" id="1657"/>
    <lineage>
        <taxon>Bacteria</taxon>
        <taxon>Bacillati</taxon>
        <taxon>Actinomycetota</taxon>
        <taxon>Actinomycetes</taxon>
        <taxon>Actinomycetales</taxon>
        <taxon>Actinomycetaceae</taxon>
        <taxon>Actinobaculum</taxon>
    </lineage>
</organism>
<dbReference type="Gene3D" id="6.10.340.10">
    <property type="match status" value="1"/>
</dbReference>
<feature type="domain" description="HAMP" evidence="15">
    <location>
        <begin position="241"/>
        <end position="294"/>
    </location>
</feature>
<comment type="cofactor">
    <cofactor evidence="2">
        <name>a divalent metal cation</name>
        <dbReference type="ChEBI" id="CHEBI:60240"/>
    </cofactor>
</comment>
<keyword evidence="6 16" id="KW-0808">Transferase</keyword>
<name>A0A7Z9C8Z6_9ACTO</name>
<dbReference type="InterPro" id="IPR004358">
    <property type="entry name" value="Sig_transdc_His_kin-like_C"/>
</dbReference>
<feature type="transmembrane region" description="Helical" evidence="13">
    <location>
        <begin position="217"/>
        <end position="240"/>
    </location>
</feature>
<evidence type="ECO:0000259" key="15">
    <source>
        <dbReference type="PROSITE" id="PS50885"/>
    </source>
</evidence>
<feature type="region of interest" description="Disordered" evidence="12">
    <location>
        <begin position="1"/>
        <end position="42"/>
    </location>
</feature>
<dbReference type="Gene3D" id="1.10.287.130">
    <property type="match status" value="1"/>
</dbReference>
<dbReference type="Pfam" id="PF02518">
    <property type="entry name" value="HATPase_c"/>
    <property type="match status" value="1"/>
</dbReference>
<dbReference type="Proteomes" id="UP000269974">
    <property type="component" value="Unassembled WGS sequence"/>
</dbReference>
<dbReference type="GO" id="GO:0000155">
    <property type="term" value="F:phosphorelay sensor kinase activity"/>
    <property type="evidence" value="ECO:0007669"/>
    <property type="project" value="InterPro"/>
</dbReference>
<keyword evidence="8 16" id="KW-0418">Kinase</keyword>
<evidence type="ECO:0000313" key="17">
    <source>
        <dbReference type="Proteomes" id="UP000269974"/>
    </source>
</evidence>
<dbReference type="PROSITE" id="PS50885">
    <property type="entry name" value="HAMP"/>
    <property type="match status" value="1"/>
</dbReference>
<dbReference type="SUPFAM" id="SSF55874">
    <property type="entry name" value="ATPase domain of HSP90 chaperone/DNA topoisomerase II/histidine kinase"/>
    <property type="match status" value="1"/>
</dbReference>
<evidence type="ECO:0000256" key="13">
    <source>
        <dbReference type="SAM" id="Phobius"/>
    </source>
</evidence>
<comment type="catalytic activity">
    <reaction evidence="1">
        <text>ATP + protein L-histidine = ADP + protein N-phospho-L-histidine.</text>
        <dbReference type="EC" id="2.7.13.3"/>
    </reaction>
</comment>
<dbReference type="CDD" id="cd00075">
    <property type="entry name" value="HATPase"/>
    <property type="match status" value="1"/>
</dbReference>
<dbReference type="InterPro" id="IPR003661">
    <property type="entry name" value="HisK_dim/P_dom"/>
</dbReference>
<keyword evidence="9 13" id="KW-1133">Transmembrane helix</keyword>
<protein>
    <recommendedName>
        <fullName evidence="4">histidine kinase</fullName>
        <ecNumber evidence="4">2.7.13.3</ecNumber>
    </recommendedName>
</protein>
<evidence type="ECO:0000256" key="10">
    <source>
        <dbReference type="ARBA" id="ARBA00023012"/>
    </source>
</evidence>
<dbReference type="PANTHER" id="PTHR45436:SF5">
    <property type="entry name" value="SENSOR HISTIDINE KINASE TRCS"/>
    <property type="match status" value="1"/>
</dbReference>
<dbReference type="FunFam" id="3.30.565.10:FF:000006">
    <property type="entry name" value="Sensor histidine kinase WalK"/>
    <property type="match status" value="1"/>
</dbReference>
<reference evidence="16 17" key="1">
    <citation type="submission" date="2018-11" db="EMBL/GenBank/DDBJ databases">
        <authorList>
            <consortium name="Pathogen Informatics"/>
        </authorList>
    </citation>
    <scope>NUCLEOTIDE SEQUENCE [LARGE SCALE GENOMIC DNA]</scope>
    <source>
        <strain evidence="16 17">NCTC10327</strain>
    </source>
</reference>
<dbReference type="InterPro" id="IPR036097">
    <property type="entry name" value="HisK_dim/P_sf"/>
</dbReference>
<evidence type="ECO:0000256" key="1">
    <source>
        <dbReference type="ARBA" id="ARBA00000085"/>
    </source>
</evidence>
<dbReference type="SMART" id="SM00388">
    <property type="entry name" value="HisKA"/>
    <property type="match status" value="1"/>
</dbReference>
<keyword evidence="10" id="KW-0902">Two-component regulatory system</keyword>
<evidence type="ECO:0000256" key="2">
    <source>
        <dbReference type="ARBA" id="ARBA00001968"/>
    </source>
</evidence>
<accession>A0A7Z9C8Z6</accession>
<feature type="compositionally biased region" description="Polar residues" evidence="12">
    <location>
        <begin position="1"/>
        <end position="25"/>
    </location>
</feature>
<dbReference type="SUPFAM" id="SSF47384">
    <property type="entry name" value="Homodimeric domain of signal transducing histidine kinase"/>
    <property type="match status" value="1"/>
</dbReference>
<dbReference type="InterPro" id="IPR003660">
    <property type="entry name" value="HAMP_dom"/>
</dbReference>
<comment type="subcellular location">
    <subcellularLocation>
        <location evidence="3">Cell membrane</location>
    </subcellularLocation>
</comment>
<dbReference type="RefSeq" id="WP_082159969.1">
    <property type="nucleotide sequence ID" value="NZ_LFUS01000014.1"/>
</dbReference>
<comment type="caution">
    <text evidence="16">The sequence shown here is derived from an EMBL/GenBank/DDBJ whole genome shotgun (WGS) entry which is preliminary data.</text>
</comment>
<evidence type="ECO:0000256" key="4">
    <source>
        <dbReference type="ARBA" id="ARBA00012438"/>
    </source>
</evidence>
<evidence type="ECO:0000256" key="7">
    <source>
        <dbReference type="ARBA" id="ARBA00022692"/>
    </source>
</evidence>
<dbReference type="CDD" id="cd00082">
    <property type="entry name" value="HisKA"/>
    <property type="match status" value="1"/>
</dbReference>